<protein>
    <submittedName>
        <fullName evidence="1">Uncharacterized protein</fullName>
    </submittedName>
</protein>
<reference evidence="1 2" key="1">
    <citation type="submission" date="2021-07" db="EMBL/GenBank/DDBJ databases">
        <title>The Aristolochia fimbriata genome: insights into angiosperm evolution, floral development and chemical biosynthesis.</title>
        <authorList>
            <person name="Jiao Y."/>
        </authorList>
    </citation>
    <scope>NUCLEOTIDE SEQUENCE [LARGE SCALE GENOMIC DNA]</scope>
    <source>
        <strain evidence="1">IBCAS-2021</strain>
        <tissue evidence="1">Leaf</tissue>
    </source>
</reference>
<organism evidence="1 2">
    <name type="scientific">Aristolochia fimbriata</name>
    <name type="common">White veined hardy Dutchman's pipe vine</name>
    <dbReference type="NCBI Taxonomy" id="158543"/>
    <lineage>
        <taxon>Eukaryota</taxon>
        <taxon>Viridiplantae</taxon>
        <taxon>Streptophyta</taxon>
        <taxon>Embryophyta</taxon>
        <taxon>Tracheophyta</taxon>
        <taxon>Spermatophyta</taxon>
        <taxon>Magnoliopsida</taxon>
        <taxon>Magnoliidae</taxon>
        <taxon>Piperales</taxon>
        <taxon>Aristolochiaceae</taxon>
        <taxon>Aristolochia</taxon>
    </lineage>
</organism>
<dbReference type="EMBL" id="JAINDJ010000008">
    <property type="protein sequence ID" value="KAG9439037.1"/>
    <property type="molecule type" value="Genomic_DNA"/>
</dbReference>
<proteinExistence type="predicted"/>
<sequence>MPRIGVSALCHERQVSSVKSKAQVSLRDIRMVSLCLTCSPVNANVPVVKDPYRSPVPDALNCVRTIRTGSFPTPHRHCLQVIINTRKTRKYHTVKEEKHGEGAQEALSSLILENSCVPLQLKLHQARRTGKSLSTEQYAGNSNVVCKPDNPPTSTPCTRAKHAKAPVLEADSNTIRVRVRVFRDEQRTSPERNRMVSFRGRTRAERRYLQGLFRPLGFRSIEDRGCFFFLFCFFVSVKKFSSCVLLDRNNWKAEIQNSPGEDMAVI</sequence>
<name>A0AAV7DU80_ARIFI</name>
<comment type="caution">
    <text evidence="1">The sequence shown here is derived from an EMBL/GenBank/DDBJ whole genome shotgun (WGS) entry which is preliminary data.</text>
</comment>
<evidence type="ECO:0000313" key="1">
    <source>
        <dbReference type="EMBL" id="KAG9439037.1"/>
    </source>
</evidence>
<gene>
    <name evidence="1" type="ORF">H6P81_019202</name>
</gene>
<dbReference type="AlphaFoldDB" id="A0AAV7DU80"/>
<keyword evidence="2" id="KW-1185">Reference proteome</keyword>
<dbReference type="Proteomes" id="UP000825729">
    <property type="component" value="Unassembled WGS sequence"/>
</dbReference>
<accession>A0AAV7DU80</accession>
<evidence type="ECO:0000313" key="2">
    <source>
        <dbReference type="Proteomes" id="UP000825729"/>
    </source>
</evidence>